<accession>A0A7W3FJZ3</accession>
<dbReference type="AlphaFoldDB" id="A0A7W3FJZ3"/>
<comment type="caution">
    <text evidence="1">The sequence shown here is derived from an EMBL/GenBank/DDBJ whole genome shotgun (WGS) entry which is preliminary data.</text>
</comment>
<dbReference type="EMBL" id="JACGXS010000001">
    <property type="protein sequence ID" value="MBA8680909.1"/>
    <property type="molecule type" value="Genomic_DNA"/>
</dbReference>
<dbReference type="Proteomes" id="UP000547058">
    <property type="component" value="Unassembled WGS sequence"/>
</dbReference>
<dbReference type="InterPro" id="IPR014942">
    <property type="entry name" value="AbiEii"/>
</dbReference>
<dbReference type="Pfam" id="PF08843">
    <property type="entry name" value="AbiEii"/>
    <property type="match status" value="1"/>
</dbReference>
<evidence type="ECO:0000313" key="2">
    <source>
        <dbReference type="Proteomes" id="UP000547058"/>
    </source>
</evidence>
<keyword evidence="1" id="KW-0808">Transferase</keyword>
<organism evidence="1 2">
    <name type="scientific">Stenotrophomonas tumulicola</name>
    <dbReference type="NCBI Taxonomy" id="1685415"/>
    <lineage>
        <taxon>Bacteria</taxon>
        <taxon>Pseudomonadati</taxon>
        <taxon>Pseudomonadota</taxon>
        <taxon>Gammaproteobacteria</taxon>
        <taxon>Lysobacterales</taxon>
        <taxon>Lysobacteraceae</taxon>
        <taxon>Stenotrophomonas</taxon>
    </lineage>
</organism>
<evidence type="ECO:0000313" key="1">
    <source>
        <dbReference type="EMBL" id="MBA8680909.1"/>
    </source>
</evidence>
<protein>
    <submittedName>
        <fullName evidence="1">Nucleotidyl transferase AbiEii/AbiGii toxin family protein</fullName>
    </submittedName>
</protein>
<name>A0A7W3FJZ3_9GAMM</name>
<dbReference type="RefSeq" id="WP_182338058.1">
    <property type="nucleotide sequence ID" value="NZ_JACGXS010000001.1"/>
</dbReference>
<proteinExistence type="predicted"/>
<dbReference type="GO" id="GO:0016740">
    <property type="term" value="F:transferase activity"/>
    <property type="evidence" value="ECO:0007669"/>
    <property type="project" value="UniProtKB-KW"/>
</dbReference>
<reference evidence="1 2" key="1">
    <citation type="submission" date="2020-08" db="EMBL/GenBank/DDBJ databases">
        <title>Stenotrophomonas tumulicola JCM 30961.</title>
        <authorList>
            <person name="Deng Y."/>
        </authorList>
    </citation>
    <scope>NUCLEOTIDE SEQUENCE [LARGE SCALE GENOMIC DNA]</scope>
    <source>
        <strain evidence="1 2">JCM 30961</strain>
    </source>
</reference>
<gene>
    <name evidence="1" type="ORF">H4O11_03715</name>
</gene>
<keyword evidence="2" id="KW-1185">Reference proteome</keyword>
<sequence length="236" mass="26265">MFERPHHQRIQKVLQCFDNELLTRANCFFGGGTAIVLALGEYRESVDIDFLCSDVAGYRLLRTSLALPRLGAVVNRPVEYVREVKTERDKISTFLRVDEAPIKIEFVLEGRISIGGANDPALGIPVLDRVDMYAEKLLANTDRGLDRSTMSRDLIDLGMMIRGWGPIPAGAWAKAQQAYGSAVALHYGKCLALVENREHLRKSMRAMSMDTNLADDLVDALKREAPAPIRAPSPRN</sequence>